<protein>
    <submittedName>
        <fullName evidence="1">Pilus assembly protein PilX</fullName>
    </submittedName>
</protein>
<accession>A0ABT9G0S5</accession>
<keyword evidence="2" id="KW-1185">Reference proteome</keyword>
<dbReference type="EMBL" id="JAUZEE010000002">
    <property type="protein sequence ID" value="MDP4300095.1"/>
    <property type="molecule type" value="Genomic_DNA"/>
</dbReference>
<comment type="caution">
    <text evidence="1">The sequence shown here is derived from an EMBL/GenBank/DDBJ whole genome shotgun (WGS) entry which is preliminary data.</text>
</comment>
<dbReference type="RefSeq" id="WP_305748644.1">
    <property type="nucleotide sequence ID" value="NZ_JAUZEE010000002.1"/>
</dbReference>
<gene>
    <name evidence="1" type="ORF">Q8X39_05565</name>
</gene>
<sequence length="220" mass="23382">MTIRSPRLAARIAQRGVSLVFSLITLVALSLAAVALIRSVDTGATILGNLSFKQDTLLAADEATRQAIAWLDNNKTGTVLHASIQAQGYSAQSVARLDATGTRTSDNTRALIDWDMNNCAGQTAASCVKPLATALSVGNGAVQARWFIMRVCSAAGDPTLNTVACSRPITATTAPTAEKGEMNYTDPKLQQIVLSQYFRVIVRARGGRNTTSVTETLVHF</sequence>
<evidence type="ECO:0000313" key="1">
    <source>
        <dbReference type="EMBL" id="MDP4300095.1"/>
    </source>
</evidence>
<reference evidence="1 2" key="1">
    <citation type="submission" date="2023-08" db="EMBL/GenBank/DDBJ databases">
        <authorList>
            <person name="Roldan D.M."/>
            <person name="Menes R.J."/>
        </authorList>
    </citation>
    <scope>NUCLEOTIDE SEQUENCE [LARGE SCALE GENOMIC DNA]</scope>
    <source>
        <strain evidence="1 2">CCM 2812</strain>
    </source>
</reference>
<organism evidence="1 2">
    <name type="scientific">Leptothrix discophora</name>
    <dbReference type="NCBI Taxonomy" id="89"/>
    <lineage>
        <taxon>Bacteria</taxon>
        <taxon>Pseudomonadati</taxon>
        <taxon>Pseudomonadota</taxon>
        <taxon>Betaproteobacteria</taxon>
        <taxon>Burkholderiales</taxon>
        <taxon>Sphaerotilaceae</taxon>
        <taxon>Leptothrix</taxon>
    </lineage>
</organism>
<dbReference type="Proteomes" id="UP001235760">
    <property type="component" value="Unassembled WGS sequence"/>
</dbReference>
<name>A0ABT9G0S5_LEPDI</name>
<evidence type="ECO:0000313" key="2">
    <source>
        <dbReference type="Proteomes" id="UP001235760"/>
    </source>
</evidence>
<proteinExistence type="predicted"/>